<dbReference type="EMBL" id="BKCJ010232672">
    <property type="protein sequence ID" value="GEZ02058.1"/>
    <property type="molecule type" value="Genomic_DNA"/>
</dbReference>
<evidence type="ECO:0000259" key="1">
    <source>
        <dbReference type="Pfam" id="PF03732"/>
    </source>
</evidence>
<dbReference type="PANTHER" id="PTHR33223">
    <property type="entry name" value="CCHC-TYPE DOMAIN-CONTAINING PROTEIN"/>
    <property type="match status" value="1"/>
</dbReference>
<dbReference type="AlphaFoldDB" id="A0A699HY12"/>
<comment type="caution">
    <text evidence="2">The sequence shown here is derived from an EMBL/GenBank/DDBJ whole genome shotgun (WGS) entry which is preliminary data.</text>
</comment>
<dbReference type="PANTHER" id="PTHR33223:SF11">
    <property type="entry name" value="ELEMENT PROTEIN, PUTATIVE-RELATED"/>
    <property type="match status" value="1"/>
</dbReference>
<gene>
    <name evidence="2" type="ORF">Tci_474031</name>
</gene>
<proteinExistence type="predicted"/>
<name>A0A699HY12_TANCI</name>
<reference evidence="2" key="1">
    <citation type="journal article" date="2019" name="Sci. Rep.">
        <title>Draft genome of Tanacetum cinerariifolium, the natural source of mosquito coil.</title>
        <authorList>
            <person name="Yamashiro T."/>
            <person name="Shiraishi A."/>
            <person name="Satake H."/>
            <person name="Nakayama K."/>
        </authorList>
    </citation>
    <scope>NUCLEOTIDE SEQUENCE</scope>
</reference>
<organism evidence="2">
    <name type="scientific">Tanacetum cinerariifolium</name>
    <name type="common">Dalmatian daisy</name>
    <name type="synonym">Chrysanthemum cinerariifolium</name>
    <dbReference type="NCBI Taxonomy" id="118510"/>
    <lineage>
        <taxon>Eukaryota</taxon>
        <taxon>Viridiplantae</taxon>
        <taxon>Streptophyta</taxon>
        <taxon>Embryophyta</taxon>
        <taxon>Tracheophyta</taxon>
        <taxon>Spermatophyta</taxon>
        <taxon>Magnoliopsida</taxon>
        <taxon>eudicotyledons</taxon>
        <taxon>Gunneridae</taxon>
        <taxon>Pentapetalae</taxon>
        <taxon>asterids</taxon>
        <taxon>campanulids</taxon>
        <taxon>Asterales</taxon>
        <taxon>Asteraceae</taxon>
        <taxon>Asteroideae</taxon>
        <taxon>Anthemideae</taxon>
        <taxon>Anthemidinae</taxon>
        <taxon>Tanacetum</taxon>
    </lineage>
</organism>
<feature type="domain" description="Retrotransposon gag" evidence="1">
    <location>
        <begin position="216"/>
        <end position="300"/>
    </location>
</feature>
<accession>A0A699HY12</accession>
<protein>
    <recommendedName>
        <fullName evidence="1">Retrotransposon gag domain-containing protein</fullName>
    </recommendedName>
</protein>
<sequence>MVLALENTKTTQALEIKSLKRKVKKLERGKRSRTHGVKRLYKVGLSARVESSKDEGLEVVADKETLDEITLAKALEDLKTLKPRIRGIVIKDHEEPSKSITTPIISSQQPSQVKLQAEEEKEEERVSREKAQQVKEVNIAWDDVQLRSLKNKSFAEIQELFDKEMKRINTFVDYKIELVMESSKKAQAEVRANAATQNLVLFRSNNASSLPYVIRAASQWLRNEPAGSIDTWKTLKKKFLSKYCPPALTAKKMKEINNLQQEPNKTLYQAWERLKELLIRCPQHYFIDMHKVILFDKGLDAPTRQIFDSNGAIPSVKAADAKKAIQDMADHS</sequence>
<dbReference type="InterPro" id="IPR005162">
    <property type="entry name" value="Retrotrans_gag_dom"/>
</dbReference>
<dbReference type="Pfam" id="PF03732">
    <property type="entry name" value="Retrotrans_gag"/>
    <property type="match status" value="1"/>
</dbReference>
<evidence type="ECO:0000313" key="2">
    <source>
        <dbReference type="EMBL" id="GEZ02058.1"/>
    </source>
</evidence>